<feature type="compositionally biased region" description="Basic and acidic residues" evidence="1">
    <location>
        <begin position="47"/>
        <end position="80"/>
    </location>
</feature>
<name>A0ABZ0NVE0_CERBT</name>
<dbReference type="Proteomes" id="UP001302367">
    <property type="component" value="Chromosome 5"/>
</dbReference>
<dbReference type="EMBL" id="CP134188">
    <property type="protein sequence ID" value="WPB03446.1"/>
    <property type="molecule type" value="Genomic_DNA"/>
</dbReference>
<gene>
    <name evidence="2" type="ORF">RHO25_008085</name>
</gene>
<proteinExistence type="predicted"/>
<evidence type="ECO:0000313" key="2">
    <source>
        <dbReference type="EMBL" id="WPB03446.1"/>
    </source>
</evidence>
<sequence>MTCSKSGLLCRKVSRLALLEAVTPTFLVLVDLRSRPGHVQVRNAPPRSKDKDSAVSPRAKEKEQGWNRERHRTPKEEQKQGHAQIQEIPKKIASQEAAHRNPFEVQTAQFAFTTYLVLHVDSNTSWSCILQNVVHRLSLIEPFGMALQFFRTEHVVSLLPILAFKKICSDPECNCLK</sequence>
<feature type="region of interest" description="Disordered" evidence="1">
    <location>
        <begin position="39"/>
        <end position="85"/>
    </location>
</feature>
<evidence type="ECO:0000256" key="1">
    <source>
        <dbReference type="SAM" id="MobiDB-lite"/>
    </source>
</evidence>
<accession>A0ABZ0NVE0</accession>
<organism evidence="2 3">
    <name type="scientific">Cercospora beticola</name>
    <name type="common">Sugarbeet leaf spot fungus</name>
    <dbReference type="NCBI Taxonomy" id="122368"/>
    <lineage>
        <taxon>Eukaryota</taxon>
        <taxon>Fungi</taxon>
        <taxon>Dikarya</taxon>
        <taxon>Ascomycota</taxon>
        <taxon>Pezizomycotina</taxon>
        <taxon>Dothideomycetes</taxon>
        <taxon>Dothideomycetidae</taxon>
        <taxon>Mycosphaerellales</taxon>
        <taxon>Mycosphaerellaceae</taxon>
        <taxon>Cercospora</taxon>
    </lineage>
</organism>
<protein>
    <submittedName>
        <fullName evidence="2">Uncharacterized protein</fullName>
    </submittedName>
</protein>
<reference evidence="2 3" key="1">
    <citation type="submission" date="2023-09" db="EMBL/GenBank/DDBJ databases">
        <title>Complete-Gapless Cercospora beticola genome.</title>
        <authorList>
            <person name="Wyatt N.A."/>
            <person name="Spanner R.E."/>
            <person name="Bolton M.D."/>
        </authorList>
    </citation>
    <scope>NUCLEOTIDE SEQUENCE [LARGE SCALE GENOMIC DNA]</scope>
    <source>
        <strain evidence="2">Cb09-40</strain>
    </source>
</reference>
<keyword evidence="3" id="KW-1185">Reference proteome</keyword>
<evidence type="ECO:0000313" key="3">
    <source>
        <dbReference type="Proteomes" id="UP001302367"/>
    </source>
</evidence>
<dbReference type="RefSeq" id="XP_065459097.1">
    <property type="nucleotide sequence ID" value="XM_065603025.1"/>
</dbReference>
<dbReference type="GeneID" id="90644445"/>